<accession>A0A0J6F711</accession>
<reference evidence="2 3" key="1">
    <citation type="submission" date="2007-06" db="EMBL/GenBank/DDBJ databases">
        <title>The Genome Sequence of Coccidioides posadasii RMSCC_3488.</title>
        <authorList>
            <consortium name="Coccidioides Genome Resources Consortium"/>
            <consortium name="The Broad Institute Genome Sequencing Platform"/>
            <person name="Henn M.R."/>
            <person name="Sykes S."/>
            <person name="Young S."/>
            <person name="Jaffe D."/>
            <person name="Berlin A."/>
            <person name="Alvarez P."/>
            <person name="Butler J."/>
            <person name="Gnerre S."/>
            <person name="Grabherr M."/>
            <person name="Mauceli E."/>
            <person name="Brockman W."/>
            <person name="Kodira C."/>
            <person name="Alvarado L."/>
            <person name="Zeng Q."/>
            <person name="Crawford M."/>
            <person name="Antoine C."/>
            <person name="Devon K."/>
            <person name="Galgiani J."/>
            <person name="Orsborn K."/>
            <person name="Lewis M.L."/>
            <person name="Nusbaum C."/>
            <person name="Galagan J."/>
            <person name="Birren B."/>
        </authorList>
    </citation>
    <scope>NUCLEOTIDE SEQUENCE [LARGE SCALE GENOMIC DNA]</scope>
    <source>
        <strain evidence="2 3">RMSCC 3488</strain>
    </source>
</reference>
<dbReference type="Proteomes" id="UP000054567">
    <property type="component" value="Unassembled WGS sequence"/>
</dbReference>
<sequence length="146" mass="15597">MTALYVTLACCCSNGCLGVSLDARSRPSLAHGPTGGHHVGTGGCLRHSHLEYAERTTPAGLVCYMPNKIGEIVIRNHKENDKQAQVGIIGQPSPMDCGVGSLSFLIRFPGEDPKKIRLNKRRVAKQPEGQALVIVSPGSLPEITLK</sequence>
<evidence type="ECO:0000313" key="3">
    <source>
        <dbReference type="Proteomes" id="UP000054567"/>
    </source>
</evidence>
<protein>
    <submittedName>
        <fullName evidence="2">Uncharacterized protein</fullName>
    </submittedName>
</protein>
<dbReference type="EMBL" id="DS268109">
    <property type="protein sequence ID" value="KMM64719.1"/>
    <property type="molecule type" value="Genomic_DNA"/>
</dbReference>
<dbReference type="VEuPathDB" id="FungiDB:CPAG_01071"/>
<reference evidence="3" key="2">
    <citation type="journal article" date="2009" name="Genome Res.">
        <title>Comparative genomic analyses of the human fungal pathogens Coccidioides and their relatives.</title>
        <authorList>
            <person name="Sharpton T.J."/>
            <person name="Stajich J.E."/>
            <person name="Rounsley S.D."/>
            <person name="Gardner M.J."/>
            <person name="Wortman J.R."/>
            <person name="Jordar V.S."/>
            <person name="Maiti R."/>
            <person name="Kodira C.D."/>
            <person name="Neafsey D.E."/>
            <person name="Zeng Q."/>
            <person name="Hung C.-Y."/>
            <person name="McMahan C."/>
            <person name="Muszewska A."/>
            <person name="Grynberg M."/>
            <person name="Mandel M.A."/>
            <person name="Kellner E.M."/>
            <person name="Barker B.M."/>
            <person name="Galgiani J.N."/>
            <person name="Orbach M.J."/>
            <person name="Kirkland T.N."/>
            <person name="Cole G.T."/>
            <person name="Henn M.R."/>
            <person name="Birren B.W."/>
            <person name="Taylor J.W."/>
        </authorList>
    </citation>
    <scope>NUCLEOTIDE SEQUENCE [LARGE SCALE GENOMIC DNA]</scope>
    <source>
        <strain evidence="3">RMSCC 3488</strain>
    </source>
</reference>
<evidence type="ECO:0000313" key="2">
    <source>
        <dbReference type="EMBL" id="KMM64719.1"/>
    </source>
</evidence>
<keyword evidence="1" id="KW-0732">Signal</keyword>
<proteinExistence type="predicted"/>
<feature type="chain" id="PRO_5005270738" evidence="1">
    <location>
        <begin position="19"/>
        <end position="146"/>
    </location>
</feature>
<dbReference type="AlphaFoldDB" id="A0A0J6F711"/>
<gene>
    <name evidence="2" type="ORF">CPAG_01071</name>
</gene>
<reference evidence="3" key="3">
    <citation type="journal article" date="2010" name="Genome Res.">
        <title>Population genomic sequencing of Coccidioides fungi reveals recent hybridization and transposon control.</title>
        <authorList>
            <person name="Neafsey D.E."/>
            <person name="Barker B.M."/>
            <person name="Sharpton T.J."/>
            <person name="Stajich J.E."/>
            <person name="Park D.J."/>
            <person name="Whiston E."/>
            <person name="Hung C.-Y."/>
            <person name="McMahan C."/>
            <person name="White J."/>
            <person name="Sykes S."/>
            <person name="Heiman D."/>
            <person name="Young S."/>
            <person name="Zeng Q."/>
            <person name="Abouelleil A."/>
            <person name="Aftuck L."/>
            <person name="Bessette D."/>
            <person name="Brown A."/>
            <person name="FitzGerald M."/>
            <person name="Lui A."/>
            <person name="Macdonald J.P."/>
            <person name="Priest M."/>
            <person name="Orbach M.J."/>
            <person name="Galgiani J.N."/>
            <person name="Kirkland T.N."/>
            <person name="Cole G.T."/>
            <person name="Birren B.W."/>
            <person name="Henn M.R."/>
            <person name="Taylor J.W."/>
            <person name="Rounsley S.D."/>
        </authorList>
    </citation>
    <scope>NUCLEOTIDE SEQUENCE [LARGE SCALE GENOMIC DNA]</scope>
    <source>
        <strain evidence="3">RMSCC 3488</strain>
    </source>
</reference>
<feature type="signal peptide" evidence="1">
    <location>
        <begin position="1"/>
        <end position="18"/>
    </location>
</feature>
<evidence type="ECO:0000256" key="1">
    <source>
        <dbReference type="SAM" id="SignalP"/>
    </source>
</evidence>
<name>A0A0J6F711_COCPO</name>
<organism evidence="2 3">
    <name type="scientific">Coccidioides posadasii RMSCC 3488</name>
    <dbReference type="NCBI Taxonomy" id="454284"/>
    <lineage>
        <taxon>Eukaryota</taxon>
        <taxon>Fungi</taxon>
        <taxon>Dikarya</taxon>
        <taxon>Ascomycota</taxon>
        <taxon>Pezizomycotina</taxon>
        <taxon>Eurotiomycetes</taxon>
        <taxon>Eurotiomycetidae</taxon>
        <taxon>Onygenales</taxon>
        <taxon>Onygenaceae</taxon>
        <taxon>Coccidioides</taxon>
    </lineage>
</organism>